<keyword evidence="4" id="KW-1185">Reference proteome</keyword>
<evidence type="ECO:0000313" key="5">
    <source>
        <dbReference type="RefSeq" id="XP_015867920.2"/>
    </source>
</evidence>
<dbReference type="PROSITE" id="PS50105">
    <property type="entry name" value="SAM_DOMAIN"/>
    <property type="match status" value="1"/>
</dbReference>
<dbReference type="Gene3D" id="1.10.150.50">
    <property type="entry name" value="Transcription Factor, Ets-1"/>
    <property type="match status" value="1"/>
</dbReference>
<organism evidence="4 5">
    <name type="scientific">Ziziphus jujuba</name>
    <name type="common">Chinese jujube</name>
    <name type="synonym">Ziziphus sativa</name>
    <dbReference type="NCBI Taxonomy" id="326968"/>
    <lineage>
        <taxon>Eukaryota</taxon>
        <taxon>Viridiplantae</taxon>
        <taxon>Streptophyta</taxon>
        <taxon>Embryophyta</taxon>
        <taxon>Tracheophyta</taxon>
        <taxon>Spermatophyta</taxon>
        <taxon>Magnoliopsida</taxon>
        <taxon>eudicotyledons</taxon>
        <taxon>Gunneridae</taxon>
        <taxon>Pentapetalae</taxon>
        <taxon>rosids</taxon>
        <taxon>fabids</taxon>
        <taxon>Rosales</taxon>
        <taxon>Rhamnaceae</taxon>
        <taxon>Paliureae</taxon>
        <taxon>Ziziphus</taxon>
    </lineage>
</organism>
<evidence type="ECO:0000313" key="4">
    <source>
        <dbReference type="Proteomes" id="UP001652623"/>
    </source>
</evidence>
<accession>A0A6P3Z1A4</accession>
<dbReference type="KEGG" id="zju:107405395"/>
<gene>
    <name evidence="5 6" type="primary">LOC107405395</name>
</gene>
<dbReference type="SMART" id="SM00454">
    <property type="entry name" value="SAM"/>
    <property type="match status" value="1"/>
</dbReference>
<dbReference type="Proteomes" id="UP001652623">
    <property type="component" value="Chromosome 11"/>
</dbReference>
<reference evidence="5 6" key="1">
    <citation type="submission" date="2025-05" db="UniProtKB">
        <authorList>
            <consortium name="RefSeq"/>
        </authorList>
    </citation>
    <scope>IDENTIFICATION</scope>
    <source>
        <tissue evidence="5 6">Seedling</tissue>
    </source>
</reference>
<evidence type="ECO:0000313" key="6">
    <source>
        <dbReference type="RefSeq" id="XP_015867921.2"/>
    </source>
</evidence>
<dbReference type="CDD" id="cd09487">
    <property type="entry name" value="SAM_superfamily"/>
    <property type="match status" value="1"/>
</dbReference>
<feature type="domain" description="SAM" evidence="3">
    <location>
        <begin position="201"/>
        <end position="259"/>
    </location>
</feature>
<dbReference type="InterPro" id="IPR001660">
    <property type="entry name" value="SAM"/>
</dbReference>
<dbReference type="InterPro" id="IPR013761">
    <property type="entry name" value="SAM/pointed_sf"/>
</dbReference>
<dbReference type="RefSeq" id="XP_015867920.2">
    <property type="nucleotide sequence ID" value="XM_016012434.4"/>
</dbReference>
<evidence type="ECO:0000259" key="3">
    <source>
        <dbReference type="PROSITE" id="PS50105"/>
    </source>
</evidence>
<sequence>MAKTKQRQPVAVTANENNASSGIVDSLNSDTDLDLHVEKGWVIVKKQRITILVPSLPTADRSPQQNPGPSHLQEMPGNIVKCGLELRTATCPIMPSADEQRKSMSSVPKKGVQLARNSAQNISTLTKPFKQDSRMESRMPHQVHSLKSHKVPGVSKTSKTLVRTRLLLHGPNDFYGGGGMPLNQRLRALNLERRIQKAGGLSSWLASLGLGQFVKLFQRKGLNKFQLVNLNMKKLKDMGAVAVGPRRKLMHAIDCICQPHCFEAF</sequence>
<dbReference type="PANTHER" id="PTHR10627:SF68">
    <property type="entry name" value="F26K24.15 PROTEIN-RELATED"/>
    <property type="match status" value="1"/>
</dbReference>
<keyword evidence="1" id="KW-0677">Repeat</keyword>
<dbReference type="GeneID" id="107405395"/>
<dbReference type="RefSeq" id="XP_015867921.2">
    <property type="nucleotide sequence ID" value="XM_016012435.4"/>
</dbReference>
<feature type="region of interest" description="Disordered" evidence="2">
    <location>
        <begin position="56"/>
        <end position="75"/>
    </location>
</feature>
<dbReference type="SUPFAM" id="SSF47769">
    <property type="entry name" value="SAM/Pointed domain"/>
    <property type="match status" value="1"/>
</dbReference>
<dbReference type="Pfam" id="PF07647">
    <property type="entry name" value="SAM_2"/>
    <property type="match status" value="1"/>
</dbReference>
<proteinExistence type="predicted"/>
<name>A0A6P3Z1A4_ZIZJJ</name>
<dbReference type="AlphaFoldDB" id="A0A6P3Z1A4"/>
<evidence type="ECO:0000256" key="2">
    <source>
        <dbReference type="SAM" id="MobiDB-lite"/>
    </source>
</evidence>
<dbReference type="PANTHER" id="PTHR10627">
    <property type="entry name" value="SCP160"/>
    <property type="match status" value="1"/>
</dbReference>
<protein>
    <submittedName>
        <fullName evidence="5 6">Uncharacterized protein LOC107405395</fullName>
    </submittedName>
</protein>
<evidence type="ECO:0000256" key="1">
    <source>
        <dbReference type="ARBA" id="ARBA00022737"/>
    </source>
</evidence>